<dbReference type="SUPFAM" id="SSF51445">
    <property type="entry name" value="(Trans)glycosidases"/>
    <property type="match status" value="1"/>
</dbReference>
<dbReference type="EMBL" id="JACGWW010000003">
    <property type="protein sequence ID" value="MBA8814282.1"/>
    <property type="molecule type" value="Genomic_DNA"/>
</dbReference>
<evidence type="ECO:0000259" key="3">
    <source>
        <dbReference type="Pfam" id="PF03537"/>
    </source>
</evidence>
<dbReference type="Gene3D" id="3.20.20.70">
    <property type="entry name" value="Aldolase class I"/>
    <property type="match status" value="1"/>
</dbReference>
<dbReference type="Proteomes" id="UP000522688">
    <property type="component" value="Unassembled WGS sequence"/>
</dbReference>
<name>A0A7W3JK14_9MICO</name>
<dbReference type="InterPro" id="IPR004352">
    <property type="entry name" value="GH114_TIM-barrel"/>
</dbReference>
<feature type="domain" description="Glycoside-hydrolase family GH114 TIM-barrel" evidence="3">
    <location>
        <begin position="67"/>
        <end position="286"/>
    </location>
</feature>
<keyword evidence="2" id="KW-0732">Signal</keyword>
<proteinExistence type="predicted"/>
<evidence type="ECO:0000313" key="4">
    <source>
        <dbReference type="EMBL" id="MBA8814282.1"/>
    </source>
</evidence>
<dbReference type="PANTHER" id="PTHR35273:SF2">
    <property type="entry name" value="ALPHA-GALACTOSIDASE"/>
    <property type="match status" value="1"/>
</dbReference>
<dbReference type="AlphaFoldDB" id="A0A7W3JK14"/>
<feature type="signal peptide" evidence="2">
    <location>
        <begin position="1"/>
        <end position="41"/>
    </location>
</feature>
<feature type="region of interest" description="Disordered" evidence="1">
    <location>
        <begin position="1"/>
        <end position="21"/>
    </location>
</feature>
<dbReference type="InterPro" id="IPR013785">
    <property type="entry name" value="Aldolase_TIM"/>
</dbReference>
<protein>
    <recommendedName>
        <fullName evidence="3">Glycoside-hydrolase family GH114 TIM-barrel domain-containing protein</fullName>
    </recommendedName>
</protein>
<dbReference type="Pfam" id="PF03537">
    <property type="entry name" value="Glyco_hydro_114"/>
    <property type="match status" value="1"/>
</dbReference>
<dbReference type="RefSeq" id="WP_244289749.1">
    <property type="nucleotide sequence ID" value="NZ_BAAAHR010000007.1"/>
</dbReference>
<comment type="caution">
    <text evidence="4">The sequence shown here is derived from an EMBL/GenBank/DDBJ whole genome shotgun (WGS) entry which is preliminary data.</text>
</comment>
<reference evidence="4 5" key="1">
    <citation type="submission" date="2020-07" db="EMBL/GenBank/DDBJ databases">
        <title>Sequencing the genomes of 1000 actinobacteria strains.</title>
        <authorList>
            <person name="Klenk H.-P."/>
        </authorList>
    </citation>
    <scope>NUCLEOTIDE SEQUENCE [LARGE SCALE GENOMIC DNA]</scope>
    <source>
        <strain evidence="4 5">DSM 10309</strain>
    </source>
</reference>
<gene>
    <name evidence="4" type="ORF">FB463_002548</name>
</gene>
<sequence length="298" mass="31335">MQSTADGPRRPAPRSIGRPPRRGRAALFAAAVLAVALGATACSGAPDAEASRASSADVTLPTAGARFDYQLGGASPVPDGASVVARDSTDEPAEGAYGICYVNGFQTQPGVDWPADLLVRLPGGEPLVDPGWPDEHLFDISTEVNREAVAAKQADTIDGCADAGYQAVEFDNLDSWTRSDGAFDEDDAVSYATLLVETAHQAGLATAQKNTADLGTRGRDEIGYDFAITEECDRFDECPAYTDVYGGLVFDVEYTDDLRGTAAEVCARVDALDPAPSTIVRDRDLVPADDPAYAYTAC</sequence>
<organism evidence="4 5">
    <name type="scientific">Frigoribacterium faeni</name>
    <dbReference type="NCBI Taxonomy" id="145483"/>
    <lineage>
        <taxon>Bacteria</taxon>
        <taxon>Bacillati</taxon>
        <taxon>Actinomycetota</taxon>
        <taxon>Actinomycetes</taxon>
        <taxon>Micrococcales</taxon>
        <taxon>Microbacteriaceae</taxon>
        <taxon>Frigoribacterium</taxon>
    </lineage>
</organism>
<evidence type="ECO:0000256" key="2">
    <source>
        <dbReference type="SAM" id="SignalP"/>
    </source>
</evidence>
<accession>A0A7W3JK14</accession>
<dbReference type="PANTHER" id="PTHR35273">
    <property type="entry name" value="ALPHA-1,4 POLYGALACTOSAMINIDASE, PUTATIVE (AFU_ORTHOLOGUE AFUA_3G07890)-RELATED"/>
    <property type="match status" value="1"/>
</dbReference>
<evidence type="ECO:0000256" key="1">
    <source>
        <dbReference type="SAM" id="MobiDB-lite"/>
    </source>
</evidence>
<evidence type="ECO:0000313" key="5">
    <source>
        <dbReference type="Proteomes" id="UP000522688"/>
    </source>
</evidence>
<feature type="chain" id="PRO_5031313674" description="Glycoside-hydrolase family GH114 TIM-barrel domain-containing protein" evidence="2">
    <location>
        <begin position="42"/>
        <end position="298"/>
    </location>
</feature>
<dbReference type="InterPro" id="IPR017853">
    <property type="entry name" value="GH"/>
</dbReference>